<organism evidence="3 4">
    <name type="scientific">Subtercola frigoramans</name>
    <dbReference type="NCBI Taxonomy" id="120298"/>
    <lineage>
        <taxon>Bacteria</taxon>
        <taxon>Bacillati</taxon>
        <taxon>Actinomycetota</taxon>
        <taxon>Actinomycetes</taxon>
        <taxon>Micrococcales</taxon>
        <taxon>Microbacteriaceae</taxon>
        <taxon>Subtercola</taxon>
    </lineage>
</organism>
<keyword evidence="2" id="KW-0472">Membrane</keyword>
<evidence type="ECO:0000313" key="4">
    <source>
        <dbReference type="Proteomes" id="UP000776164"/>
    </source>
</evidence>
<feature type="region of interest" description="Disordered" evidence="1">
    <location>
        <begin position="32"/>
        <end position="75"/>
    </location>
</feature>
<reference evidence="3 4" key="1">
    <citation type="submission" date="2021-01" db="EMBL/GenBank/DDBJ databases">
        <title>Sequencing the genomes of 1000 actinobacteria strains.</title>
        <authorList>
            <person name="Klenk H.-P."/>
        </authorList>
    </citation>
    <scope>NUCLEOTIDE SEQUENCE [LARGE SCALE GENOMIC DNA]</scope>
    <source>
        <strain evidence="3 4">DSM 13057</strain>
    </source>
</reference>
<feature type="transmembrane region" description="Helical" evidence="2">
    <location>
        <begin position="193"/>
        <end position="215"/>
    </location>
</feature>
<dbReference type="Proteomes" id="UP000776164">
    <property type="component" value="Unassembled WGS sequence"/>
</dbReference>
<name>A0ABS2L585_9MICO</name>
<evidence type="ECO:0000313" key="3">
    <source>
        <dbReference type="EMBL" id="MBM7472218.1"/>
    </source>
</evidence>
<keyword evidence="4" id="KW-1185">Reference proteome</keyword>
<keyword evidence="2" id="KW-0812">Transmembrane</keyword>
<accession>A0ABS2L585</accession>
<evidence type="ECO:0000256" key="1">
    <source>
        <dbReference type="SAM" id="MobiDB-lite"/>
    </source>
</evidence>
<dbReference type="RefSeq" id="WP_205108779.1">
    <property type="nucleotide sequence ID" value="NZ_BAAAHT010000013.1"/>
</dbReference>
<feature type="compositionally biased region" description="Low complexity" evidence="1">
    <location>
        <begin position="49"/>
        <end position="73"/>
    </location>
</feature>
<proteinExistence type="predicted"/>
<feature type="compositionally biased region" description="Polar residues" evidence="1">
    <location>
        <begin position="32"/>
        <end position="44"/>
    </location>
</feature>
<evidence type="ECO:0008006" key="5">
    <source>
        <dbReference type="Google" id="ProtNLM"/>
    </source>
</evidence>
<comment type="caution">
    <text evidence="3">The sequence shown here is derived from an EMBL/GenBank/DDBJ whole genome shotgun (WGS) entry which is preliminary data.</text>
</comment>
<gene>
    <name evidence="3" type="ORF">JOE66_001852</name>
</gene>
<keyword evidence="2" id="KW-1133">Transmembrane helix</keyword>
<protein>
    <recommendedName>
        <fullName evidence="5">DUF916 domain-containing protein</fullName>
    </recommendedName>
</protein>
<sequence length="239" mass="24371">MATVATAVFGTSAAMADDSSGGVGITVTVAGSPTSSAVTSTNPAGTKASPSKSNTGSGSSTVVTPTTPSTNKPVAAPGEFDLGGLIFLSGVTSDYAWSINPLAGESHAQITVHNVSTETIDSTADFVIVGPFGNEISRVDAVPIAALKPDESRTVDATFTGLGQWTFHTTHVTFVPPPVVQGTELTPVTRDGFMFVLPWFLLVLLILAIGTYSVVRIIREAEFEGAVVASSPSLGEGVA</sequence>
<evidence type="ECO:0000256" key="2">
    <source>
        <dbReference type="SAM" id="Phobius"/>
    </source>
</evidence>
<dbReference type="EMBL" id="JAFBBU010000001">
    <property type="protein sequence ID" value="MBM7472218.1"/>
    <property type="molecule type" value="Genomic_DNA"/>
</dbReference>